<evidence type="ECO:0000259" key="1">
    <source>
        <dbReference type="Pfam" id="PF13966"/>
    </source>
</evidence>
<dbReference type="AlphaFoldDB" id="A0A9P6YRN8"/>
<dbReference type="InterPro" id="IPR026960">
    <property type="entry name" value="RVT-Znf"/>
</dbReference>
<organism evidence="2 3">
    <name type="scientific">Rhizopus delemar</name>
    <dbReference type="NCBI Taxonomy" id="936053"/>
    <lineage>
        <taxon>Eukaryota</taxon>
        <taxon>Fungi</taxon>
        <taxon>Fungi incertae sedis</taxon>
        <taxon>Mucoromycota</taxon>
        <taxon>Mucoromycotina</taxon>
        <taxon>Mucoromycetes</taxon>
        <taxon>Mucorales</taxon>
        <taxon>Mucorineae</taxon>
        <taxon>Rhizopodaceae</taxon>
        <taxon>Rhizopus</taxon>
    </lineage>
</organism>
<reference evidence="2 3" key="1">
    <citation type="journal article" date="2020" name="Microb. Genom.">
        <title>Genetic diversity of clinical and environmental Mucorales isolates obtained from an investigation of mucormycosis cases among solid organ transplant recipients.</title>
        <authorList>
            <person name="Nguyen M.H."/>
            <person name="Kaul D."/>
            <person name="Muto C."/>
            <person name="Cheng S.J."/>
            <person name="Richter R.A."/>
            <person name="Bruno V.M."/>
            <person name="Liu G."/>
            <person name="Beyhan S."/>
            <person name="Sundermann A.J."/>
            <person name="Mounaud S."/>
            <person name="Pasculle A.W."/>
            <person name="Nierman W.C."/>
            <person name="Driscoll E."/>
            <person name="Cumbie R."/>
            <person name="Clancy C.J."/>
            <person name="Dupont C.L."/>
        </authorList>
    </citation>
    <scope>NUCLEOTIDE SEQUENCE [LARGE SCALE GENOMIC DNA]</scope>
    <source>
        <strain evidence="2 3">GL24</strain>
    </source>
</reference>
<comment type="caution">
    <text evidence="2">The sequence shown here is derived from an EMBL/GenBank/DDBJ whole genome shotgun (WGS) entry which is preliminary data.</text>
</comment>
<dbReference type="Pfam" id="PF13966">
    <property type="entry name" value="zf-RVT"/>
    <property type="match status" value="1"/>
</dbReference>
<accession>A0A9P6YRN8</accession>
<evidence type="ECO:0000313" key="2">
    <source>
        <dbReference type="EMBL" id="KAG1561655.1"/>
    </source>
</evidence>
<protein>
    <recommendedName>
        <fullName evidence="1">Reverse transcriptase zinc-binding domain-containing protein</fullName>
    </recommendedName>
</protein>
<evidence type="ECO:0000313" key="3">
    <source>
        <dbReference type="Proteomes" id="UP000740926"/>
    </source>
</evidence>
<feature type="domain" description="Reverse transcriptase zinc-binding" evidence="1">
    <location>
        <begin position="151"/>
        <end position="223"/>
    </location>
</feature>
<keyword evidence="3" id="KW-1185">Reference proteome</keyword>
<proteinExistence type="predicted"/>
<dbReference type="Proteomes" id="UP000740926">
    <property type="component" value="Unassembled WGS sequence"/>
</dbReference>
<name>A0A9P6YRN8_9FUNG</name>
<sequence>MDLLPKDFSDTVINHETSLQLPISASIQPDCIQLLSKTQTRLPCSTAYKFDPASRRLKPKLTADMDFHPTLTKRFLRLVRQNQVRLASFFVRSCIPPMYAAKGPHPFTPALHNDIDASPFLQALNLIQDASTMLLTTKSYRRACVSPQVSAHRLTPSQWSHFWKFPLSHHCRNVWFRLIHGKLPYRSLLHRIMPAAFPDACCPICRENEDTLEHFLYQCPVKLAV</sequence>
<gene>
    <name evidence="2" type="ORF">G6F50_012180</name>
</gene>
<dbReference type="EMBL" id="JAANIU010003576">
    <property type="protein sequence ID" value="KAG1561655.1"/>
    <property type="molecule type" value="Genomic_DNA"/>
</dbReference>